<accession>A0A4Q7YRU2</accession>
<dbReference type="EMBL" id="SHKW01000001">
    <property type="protein sequence ID" value="RZU40522.1"/>
    <property type="molecule type" value="Genomic_DNA"/>
</dbReference>
<organism evidence="12 13">
    <name type="scientific">Edaphobacter modestus</name>
    <dbReference type="NCBI Taxonomy" id="388466"/>
    <lineage>
        <taxon>Bacteria</taxon>
        <taxon>Pseudomonadati</taxon>
        <taxon>Acidobacteriota</taxon>
        <taxon>Terriglobia</taxon>
        <taxon>Terriglobales</taxon>
        <taxon>Acidobacteriaceae</taxon>
        <taxon>Edaphobacter</taxon>
    </lineage>
</organism>
<dbReference type="GO" id="GO:0098719">
    <property type="term" value="P:sodium ion import across plasma membrane"/>
    <property type="evidence" value="ECO:0007669"/>
    <property type="project" value="TreeGrafter"/>
</dbReference>
<evidence type="ECO:0000256" key="9">
    <source>
        <dbReference type="ARBA" id="ARBA00023201"/>
    </source>
</evidence>
<feature type="transmembrane region" description="Helical" evidence="10">
    <location>
        <begin position="214"/>
        <end position="235"/>
    </location>
</feature>
<dbReference type="InterPro" id="IPR006153">
    <property type="entry name" value="Cation/H_exchanger_TM"/>
</dbReference>
<evidence type="ECO:0000256" key="5">
    <source>
        <dbReference type="ARBA" id="ARBA00022989"/>
    </source>
</evidence>
<feature type="transmembrane region" description="Helical" evidence="10">
    <location>
        <begin position="242"/>
        <end position="259"/>
    </location>
</feature>
<dbReference type="GO" id="GO:0015385">
    <property type="term" value="F:sodium:proton antiporter activity"/>
    <property type="evidence" value="ECO:0007669"/>
    <property type="project" value="InterPro"/>
</dbReference>
<dbReference type="Proteomes" id="UP000292958">
    <property type="component" value="Unassembled WGS sequence"/>
</dbReference>
<comment type="caution">
    <text evidence="12">The sequence shown here is derived from an EMBL/GenBank/DDBJ whole genome shotgun (WGS) entry which is preliminary data.</text>
</comment>
<keyword evidence="7 10" id="KW-0406">Ion transport</keyword>
<keyword evidence="9 10" id="KW-0739">Sodium transport</keyword>
<evidence type="ECO:0000256" key="2">
    <source>
        <dbReference type="ARBA" id="ARBA00022448"/>
    </source>
</evidence>
<feature type="transmembrane region" description="Helical" evidence="10">
    <location>
        <begin position="85"/>
        <end position="104"/>
    </location>
</feature>
<keyword evidence="3 10" id="KW-1003">Cell membrane</keyword>
<feature type="transmembrane region" description="Helical" evidence="10">
    <location>
        <begin position="407"/>
        <end position="426"/>
    </location>
</feature>
<dbReference type="GO" id="GO:0015386">
    <property type="term" value="F:potassium:proton antiporter activity"/>
    <property type="evidence" value="ECO:0007669"/>
    <property type="project" value="TreeGrafter"/>
</dbReference>
<evidence type="ECO:0000256" key="10">
    <source>
        <dbReference type="RuleBase" id="RU366002"/>
    </source>
</evidence>
<proteinExistence type="inferred from homology"/>
<reference evidence="12 13" key="1">
    <citation type="submission" date="2019-02" db="EMBL/GenBank/DDBJ databases">
        <title>Genomic Encyclopedia of Archaeal and Bacterial Type Strains, Phase II (KMG-II): from individual species to whole genera.</title>
        <authorList>
            <person name="Goeker M."/>
        </authorList>
    </citation>
    <scope>NUCLEOTIDE SEQUENCE [LARGE SCALE GENOMIC DNA]</scope>
    <source>
        <strain evidence="12 13">DSM 18101</strain>
    </source>
</reference>
<evidence type="ECO:0000256" key="8">
    <source>
        <dbReference type="ARBA" id="ARBA00023136"/>
    </source>
</evidence>
<evidence type="ECO:0000259" key="11">
    <source>
        <dbReference type="Pfam" id="PF00999"/>
    </source>
</evidence>
<keyword evidence="6 10" id="KW-0915">Sodium</keyword>
<gene>
    <name evidence="12" type="ORF">BDD14_1986</name>
</gene>
<dbReference type="GO" id="GO:0005886">
    <property type="term" value="C:plasma membrane"/>
    <property type="evidence" value="ECO:0007669"/>
    <property type="project" value="UniProtKB-SubCell"/>
</dbReference>
<comment type="similarity">
    <text evidence="10">Belongs to the monovalent cation:proton antiporter 1 (CPA1) transporter (TC 2.A.36) family.</text>
</comment>
<sequence>MGDTVRRILFYWDGIKQREKRGLILESAASLHAIERVVLLLLVMVAAFAVMAHRLKVPYPIVLVLAGLVLSFVPHMPRIPLNPNLVFVIFLPPLLYAAAWAVSWRDFRRNLVIIGLLAVGLVGFTVWGVAEFSDRFITALDWKSGFLLGAVLSTTDAIAAASVAKSLGLPRQIVDILEGESLLNDATGLLALEIGLGLLARGDLPTLEAGLARLIYLIVGGVGIGLLIGVIVTIFERYIDNGPVELVISLIIPYAAYLAGEEAKASGVLAVVASGLFLSRQSAKIFSPSVRIQIWSGWESITFMFNGIVFLLIGLQIPYVLTGIHGEYGVATLVFYGVIFSLMLLALRMVWVIPAVKVANFVARWRGHKEQISARETFVIGWTGMRGVIALAAAVSIPEVVNGAPFAARNLIVFLTFTVILVTLVPQGLTLPSVIRALGLAGGDDFAPEERYARRLALQQALSFLEEGRRGKSEAFIHAYDDLIDRYEHRMANVAEDIEGEHSATKNEVYLELMQAARGAIQAERRTLIQLRDEGLISDNVMRKVERELDLEESRYLLSS</sequence>
<comment type="caution">
    <text evidence="10">Lacks conserved residue(s) required for the propagation of feature annotation.</text>
</comment>
<feature type="transmembrane region" description="Helical" evidence="10">
    <location>
        <begin position="377"/>
        <end position="395"/>
    </location>
</feature>
<dbReference type="Pfam" id="PF00999">
    <property type="entry name" value="Na_H_Exchanger"/>
    <property type="match status" value="1"/>
</dbReference>
<evidence type="ECO:0000256" key="3">
    <source>
        <dbReference type="ARBA" id="ARBA00022475"/>
    </source>
</evidence>
<keyword evidence="13" id="KW-1185">Reference proteome</keyword>
<dbReference type="PANTHER" id="PTHR10110">
    <property type="entry name" value="SODIUM/HYDROGEN EXCHANGER"/>
    <property type="match status" value="1"/>
</dbReference>
<evidence type="ECO:0000313" key="12">
    <source>
        <dbReference type="EMBL" id="RZU40522.1"/>
    </source>
</evidence>
<feature type="transmembrane region" description="Helical" evidence="10">
    <location>
        <begin position="33"/>
        <end position="50"/>
    </location>
</feature>
<evidence type="ECO:0000256" key="4">
    <source>
        <dbReference type="ARBA" id="ARBA00022692"/>
    </source>
</evidence>
<name>A0A4Q7YRU2_9BACT</name>
<dbReference type="InterPro" id="IPR018422">
    <property type="entry name" value="Cation/H_exchanger_CPA1"/>
</dbReference>
<feature type="transmembrane region" description="Helical" evidence="10">
    <location>
        <begin position="111"/>
        <end position="130"/>
    </location>
</feature>
<dbReference type="PANTHER" id="PTHR10110:SF86">
    <property type="entry name" value="SODIUM_HYDROGEN EXCHANGER 7"/>
    <property type="match status" value="1"/>
</dbReference>
<feature type="transmembrane region" description="Helical" evidence="10">
    <location>
        <begin position="303"/>
        <end position="321"/>
    </location>
</feature>
<keyword evidence="4 10" id="KW-0812">Transmembrane</keyword>
<keyword evidence="10" id="KW-0050">Antiport</keyword>
<evidence type="ECO:0000256" key="1">
    <source>
        <dbReference type="ARBA" id="ARBA00004651"/>
    </source>
</evidence>
<feature type="transmembrane region" description="Helical" evidence="10">
    <location>
        <begin position="333"/>
        <end position="356"/>
    </location>
</feature>
<evidence type="ECO:0000256" key="6">
    <source>
        <dbReference type="ARBA" id="ARBA00023053"/>
    </source>
</evidence>
<dbReference type="AlphaFoldDB" id="A0A4Q7YRU2"/>
<keyword evidence="2 10" id="KW-0813">Transport</keyword>
<dbReference type="InterPro" id="IPR004705">
    <property type="entry name" value="Cation/H_exchanger_CPA1_bac"/>
</dbReference>
<comment type="function">
    <text evidence="10">Na(+)/H(+) antiporter that extrudes sodium in exchange for external protons.</text>
</comment>
<feature type="transmembrane region" description="Helical" evidence="10">
    <location>
        <begin position="57"/>
        <end position="73"/>
    </location>
</feature>
<keyword evidence="8 10" id="KW-0472">Membrane</keyword>
<protein>
    <submittedName>
        <fullName evidence="12">Sodium/proton antiporter (CPA1 family)</fullName>
    </submittedName>
</protein>
<dbReference type="NCBIfam" id="TIGR00831">
    <property type="entry name" value="a_cpa1"/>
    <property type="match status" value="1"/>
</dbReference>
<keyword evidence="5 10" id="KW-1133">Transmembrane helix</keyword>
<evidence type="ECO:0000313" key="13">
    <source>
        <dbReference type="Proteomes" id="UP000292958"/>
    </source>
</evidence>
<dbReference type="Gene3D" id="6.10.140.1330">
    <property type="match status" value="1"/>
</dbReference>
<comment type="subcellular location">
    <subcellularLocation>
        <location evidence="1 10">Cell membrane</location>
        <topology evidence="1 10">Multi-pass membrane protein</topology>
    </subcellularLocation>
</comment>
<dbReference type="GO" id="GO:0051453">
    <property type="term" value="P:regulation of intracellular pH"/>
    <property type="evidence" value="ECO:0007669"/>
    <property type="project" value="TreeGrafter"/>
</dbReference>
<feature type="domain" description="Cation/H+ exchanger transmembrane" evidence="11">
    <location>
        <begin position="43"/>
        <end position="435"/>
    </location>
</feature>
<evidence type="ECO:0000256" key="7">
    <source>
        <dbReference type="ARBA" id="ARBA00023065"/>
    </source>
</evidence>